<reference evidence="2 3" key="1">
    <citation type="submission" date="2015-01" db="EMBL/GenBank/DDBJ databases">
        <title>The Genome Sequence of Exophiala spinifera CBS89968.</title>
        <authorList>
            <consortium name="The Broad Institute Genomics Platform"/>
            <person name="Cuomo C."/>
            <person name="de Hoog S."/>
            <person name="Gorbushina A."/>
            <person name="Stielow B."/>
            <person name="Teixiera M."/>
            <person name="Abouelleil A."/>
            <person name="Chapman S.B."/>
            <person name="Priest M."/>
            <person name="Young S.K."/>
            <person name="Wortman J."/>
            <person name="Nusbaum C."/>
            <person name="Birren B."/>
        </authorList>
    </citation>
    <scope>NUCLEOTIDE SEQUENCE [LARGE SCALE GENOMIC DNA]</scope>
    <source>
        <strain evidence="2 3">CBS 89968</strain>
    </source>
</reference>
<sequence>MDPLSMTASIVAVLQLTLTLASYINEAKNATAEQKKVAVEAGNLYALLTSLRFQVEEARSSDPWFNQVKLLGVPNGPLDQFKGVLESMVEQLSTSRKRDQVRSALLWKFTKKEVHDALARMERLKTLITCALANDLMCV</sequence>
<feature type="chain" id="PRO_5002254034" description="Fungal N-terminal domain-containing protein" evidence="1">
    <location>
        <begin position="22"/>
        <end position="139"/>
    </location>
</feature>
<evidence type="ECO:0000313" key="3">
    <source>
        <dbReference type="Proteomes" id="UP000053328"/>
    </source>
</evidence>
<dbReference type="GeneID" id="27338028"/>
<dbReference type="Proteomes" id="UP000053328">
    <property type="component" value="Unassembled WGS sequence"/>
</dbReference>
<feature type="signal peptide" evidence="1">
    <location>
        <begin position="1"/>
        <end position="21"/>
    </location>
</feature>
<protein>
    <recommendedName>
        <fullName evidence="4">Fungal N-terminal domain-containing protein</fullName>
    </recommendedName>
</protein>
<evidence type="ECO:0000256" key="1">
    <source>
        <dbReference type="SAM" id="SignalP"/>
    </source>
</evidence>
<dbReference type="EMBL" id="KN847499">
    <property type="protein sequence ID" value="KIW11643.1"/>
    <property type="molecule type" value="Genomic_DNA"/>
</dbReference>
<proteinExistence type="predicted"/>
<dbReference type="STRING" id="91928.A0A0D2AY59"/>
<dbReference type="RefSeq" id="XP_016231859.1">
    <property type="nucleotide sequence ID" value="XM_016385257.1"/>
</dbReference>
<evidence type="ECO:0000313" key="2">
    <source>
        <dbReference type="EMBL" id="KIW11643.1"/>
    </source>
</evidence>
<dbReference type="VEuPathDB" id="FungiDB:PV08_10945"/>
<keyword evidence="1" id="KW-0732">Signal</keyword>
<dbReference type="HOGENOM" id="CLU_122224_0_0_1"/>
<name>A0A0D2AY59_9EURO</name>
<organism evidence="2 3">
    <name type="scientific">Exophiala spinifera</name>
    <dbReference type="NCBI Taxonomy" id="91928"/>
    <lineage>
        <taxon>Eukaryota</taxon>
        <taxon>Fungi</taxon>
        <taxon>Dikarya</taxon>
        <taxon>Ascomycota</taxon>
        <taxon>Pezizomycotina</taxon>
        <taxon>Eurotiomycetes</taxon>
        <taxon>Chaetothyriomycetidae</taxon>
        <taxon>Chaetothyriales</taxon>
        <taxon>Herpotrichiellaceae</taxon>
        <taxon>Exophiala</taxon>
    </lineage>
</organism>
<evidence type="ECO:0008006" key="4">
    <source>
        <dbReference type="Google" id="ProtNLM"/>
    </source>
</evidence>
<dbReference type="OrthoDB" id="4119622at2759"/>
<dbReference type="AlphaFoldDB" id="A0A0D2AY59"/>
<accession>A0A0D2AY59</accession>
<gene>
    <name evidence="2" type="ORF">PV08_10945</name>
</gene>
<keyword evidence="3" id="KW-1185">Reference proteome</keyword>